<evidence type="ECO:0000313" key="3">
    <source>
        <dbReference type="Proteomes" id="UP000199501"/>
    </source>
</evidence>
<keyword evidence="1" id="KW-0472">Membrane</keyword>
<evidence type="ECO:0000256" key="1">
    <source>
        <dbReference type="SAM" id="Phobius"/>
    </source>
</evidence>
<reference evidence="3" key="1">
    <citation type="submission" date="2016-10" db="EMBL/GenBank/DDBJ databases">
        <authorList>
            <person name="Varghese N."/>
            <person name="Submissions S."/>
        </authorList>
    </citation>
    <scope>NUCLEOTIDE SEQUENCE [LARGE SCALE GENOMIC DNA]</scope>
    <source>
        <strain evidence="3">IBRC-M 10403</strain>
    </source>
</reference>
<keyword evidence="1" id="KW-1133">Transmembrane helix</keyword>
<dbReference type="EMBL" id="FMZZ01000003">
    <property type="protein sequence ID" value="SDC59541.1"/>
    <property type="molecule type" value="Genomic_DNA"/>
</dbReference>
<protein>
    <submittedName>
        <fullName evidence="2">Uncharacterized protein</fullName>
    </submittedName>
</protein>
<accession>A0A1G6MVT1</accession>
<keyword evidence="3" id="KW-1185">Reference proteome</keyword>
<gene>
    <name evidence="2" type="ORF">SAMN05216174_10351</name>
</gene>
<evidence type="ECO:0000313" key="2">
    <source>
        <dbReference type="EMBL" id="SDC59541.1"/>
    </source>
</evidence>
<keyword evidence="1" id="KW-0812">Transmembrane</keyword>
<proteinExistence type="predicted"/>
<dbReference type="Proteomes" id="UP000199501">
    <property type="component" value="Unassembled WGS sequence"/>
</dbReference>
<organism evidence="2 3">
    <name type="scientific">Actinokineospora iranica</name>
    <dbReference type="NCBI Taxonomy" id="1271860"/>
    <lineage>
        <taxon>Bacteria</taxon>
        <taxon>Bacillati</taxon>
        <taxon>Actinomycetota</taxon>
        <taxon>Actinomycetes</taxon>
        <taxon>Pseudonocardiales</taxon>
        <taxon>Pseudonocardiaceae</taxon>
        <taxon>Actinokineospora</taxon>
    </lineage>
</organism>
<dbReference type="OrthoDB" id="3663113at2"/>
<name>A0A1G6MVT1_9PSEU</name>
<feature type="transmembrane region" description="Helical" evidence="1">
    <location>
        <begin position="236"/>
        <end position="257"/>
    </location>
</feature>
<dbReference type="RefSeq" id="WP_091449659.1">
    <property type="nucleotide sequence ID" value="NZ_FMZZ01000003.1"/>
</dbReference>
<sequence length="425" mass="43850">MRVVRVDDTTAAVGKDLRAALVSWGRGDTVAGGVALLGVRPPGCPQVLDAVLVLPRGILVVVCVDLPDPAMRLDAPLSEQWKTDGWPLVSSGGPVNPAVDALAASAAVAERLAAERVEPLPVGTVVAVGPYVSQVSQPSADLVRGVRILHPEPMTLLTAARELATHGRACPVGELRRILAALHPGLVVDETELLAEGFPDGFSAAAAAESTTVIPRITGGSHVPPVPRKASGKLKWLPIVAAALVAVLLITGIVVAVNSAGDPQAQSPGPSSTRTAEIPIEGTTFTPKGAAEHPDCATHAFGDVRAWLEKNGCARLIRARFEVADGGRQAAVLVAVLRFTGSSLATELRAVADKPGSGGIVDQAAEGVPWPGDRKPKFESAAYVSGREGNSVKLVQAVWLDGSSRPDDEALKRIAGRALQLSPAG</sequence>
<dbReference type="AlphaFoldDB" id="A0A1G6MVT1"/>
<dbReference type="STRING" id="1271860.SAMN05216174_10351"/>